<sequence length="504" mass="54942">MSSNPLRRLGAIAALLALTLAQVAPAAAQSRVDMAAFDRQVRAEMTRWHQPGLAIAVVRKGEPTWLRGYGVRDVRGNDPVDPDTLFALSSCSKPFAAAAIALLVQRGMIGWDDPVTDSLPWFRARDPWVTRALTIRDILSNRAGLRSQAIRAVAPSRRAFLEGVATSAPIHAFRANYAYASDMFALSGEVVAARTGTDWRDFARENFWAPLGMTRTGADYRTARADPDAATPHDLVDGRMVPIAWNYPDQVGLPAVGINSSVRDLSKWLAFQLGAAEGPELTQAGLAETREAQIPLRGPFYDSPFHDVPGVSDEAYALGWFVMRYHGTEVLYHHGSQGGFRCFTAIVPQYGLGFAALENSPNAALPRALFLDLMDRIEGREPGEWGRDFLARQDAIIARIEAREAALRAAVLANPRPRLPLDAYAGRYDDGGPIGAAEVAPQGDKLVLRIGTGGFALRHWNGDRFEMLPMDDPQAGRLGFVTFRTGPDGGVAQMAIDDLTLERQ</sequence>
<evidence type="ECO:0000313" key="5">
    <source>
        <dbReference type="Proteomes" id="UP000501568"/>
    </source>
</evidence>
<dbReference type="InterPro" id="IPR050491">
    <property type="entry name" value="AmpC-like"/>
</dbReference>
<accession>A0A6G6Y369</accession>
<name>A0A6G6Y369_9SPHN</name>
<keyword evidence="1" id="KW-0732">Signal</keyword>
<gene>
    <name evidence="4" type="ORF">G5C33_05925</name>
</gene>
<dbReference type="Proteomes" id="UP000501568">
    <property type="component" value="Chromosome"/>
</dbReference>
<dbReference type="SUPFAM" id="SSF56601">
    <property type="entry name" value="beta-lactamase/transpeptidase-like"/>
    <property type="match status" value="1"/>
</dbReference>
<feature type="domain" description="Beta-lactamase-related" evidence="2">
    <location>
        <begin position="37"/>
        <end position="362"/>
    </location>
</feature>
<proteinExistence type="predicted"/>
<dbReference type="PANTHER" id="PTHR46825">
    <property type="entry name" value="D-ALANYL-D-ALANINE-CARBOXYPEPTIDASE/ENDOPEPTIDASE AMPH"/>
    <property type="match status" value="1"/>
</dbReference>
<reference evidence="4 5" key="1">
    <citation type="submission" date="2020-02" db="EMBL/GenBank/DDBJ databases">
        <authorList>
            <person name="Zheng R.K."/>
            <person name="Sun C.M."/>
        </authorList>
    </citation>
    <scope>NUCLEOTIDE SEQUENCE [LARGE SCALE GENOMIC DNA]</scope>
    <source>
        <strain evidence="5">zrk23</strain>
    </source>
</reference>
<dbReference type="Pfam" id="PF11954">
    <property type="entry name" value="DUF3471"/>
    <property type="match status" value="1"/>
</dbReference>
<dbReference type="InterPro" id="IPR021860">
    <property type="entry name" value="Peptidase_S12_Pab87-rel_C"/>
</dbReference>
<dbReference type="EMBL" id="CP049109">
    <property type="protein sequence ID" value="QIG79372.1"/>
    <property type="molecule type" value="Genomic_DNA"/>
</dbReference>
<feature type="signal peptide" evidence="1">
    <location>
        <begin position="1"/>
        <end position="26"/>
    </location>
</feature>
<dbReference type="Gene3D" id="3.40.710.10">
    <property type="entry name" value="DD-peptidase/beta-lactamase superfamily"/>
    <property type="match status" value="1"/>
</dbReference>
<evidence type="ECO:0000259" key="3">
    <source>
        <dbReference type="Pfam" id="PF11954"/>
    </source>
</evidence>
<dbReference type="InterPro" id="IPR001466">
    <property type="entry name" value="Beta-lactam-related"/>
</dbReference>
<organism evidence="4 5">
    <name type="scientific">Stakelama tenebrarum</name>
    <dbReference type="NCBI Taxonomy" id="2711215"/>
    <lineage>
        <taxon>Bacteria</taxon>
        <taxon>Pseudomonadati</taxon>
        <taxon>Pseudomonadota</taxon>
        <taxon>Alphaproteobacteria</taxon>
        <taxon>Sphingomonadales</taxon>
        <taxon>Sphingomonadaceae</taxon>
        <taxon>Stakelama</taxon>
    </lineage>
</organism>
<dbReference type="KEGG" id="spzr:G5C33_05925"/>
<evidence type="ECO:0000259" key="2">
    <source>
        <dbReference type="Pfam" id="PF00144"/>
    </source>
</evidence>
<feature type="chain" id="PRO_5026270715" evidence="1">
    <location>
        <begin position="27"/>
        <end position="504"/>
    </location>
</feature>
<dbReference type="PANTHER" id="PTHR46825:SF15">
    <property type="entry name" value="BETA-LACTAMASE-RELATED DOMAIN-CONTAINING PROTEIN"/>
    <property type="match status" value="1"/>
</dbReference>
<dbReference type="AlphaFoldDB" id="A0A6G6Y369"/>
<feature type="domain" description="Peptidase S12 Pab87-related C-terminal" evidence="3">
    <location>
        <begin position="414"/>
        <end position="499"/>
    </location>
</feature>
<evidence type="ECO:0000313" key="4">
    <source>
        <dbReference type="EMBL" id="QIG79372.1"/>
    </source>
</evidence>
<dbReference type="Gene3D" id="2.40.128.600">
    <property type="match status" value="1"/>
</dbReference>
<evidence type="ECO:0000256" key="1">
    <source>
        <dbReference type="SAM" id="SignalP"/>
    </source>
</evidence>
<protein>
    <submittedName>
        <fullName evidence="4">Serine hydrolase</fullName>
    </submittedName>
</protein>
<dbReference type="Pfam" id="PF00144">
    <property type="entry name" value="Beta-lactamase"/>
    <property type="match status" value="1"/>
</dbReference>
<dbReference type="RefSeq" id="WP_165326373.1">
    <property type="nucleotide sequence ID" value="NZ_CP049109.1"/>
</dbReference>
<dbReference type="GO" id="GO:0016787">
    <property type="term" value="F:hydrolase activity"/>
    <property type="evidence" value="ECO:0007669"/>
    <property type="project" value="UniProtKB-KW"/>
</dbReference>
<keyword evidence="5" id="KW-1185">Reference proteome</keyword>
<dbReference type="InterPro" id="IPR012338">
    <property type="entry name" value="Beta-lactam/transpept-like"/>
</dbReference>
<keyword evidence="4" id="KW-0378">Hydrolase</keyword>